<dbReference type="OrthoDB" id="677647at2"/>
<organism evidence="3 4">
    <name type="scientific">Flavihumibacter solisilvae</name>
    <dbReference type="NCBI Taxonomy" id="1349421"/>
    <lineage>
        <taxon>Bacteria</taxon>
        <taxon>Pseudomonadati</taxon>
        <taxon>Bacteroidota</taxon>
        <taxon>Chitinophagia</taxon>
        <taxon>Chitinophagales</taxon>
        <taxon>Chitinophagaceae</taxon>
        <taxon>Flavihumibacter</taxon>
    </lineage>
</organism>
<keyword evidence="2" id="KW-0812">Transmembrane</keyword>
<dbReference type="RefSeq" id="WP_039142851.1">
    <property type="nucleotide sequence ID" value="NZ_JSVC01000023.1"/>
</dbReference>
<keyword evidence="4" id="KW-1185">Reference proteome</keyword>
<keyword evidence="2" id="KW-0472">Membrane</keyword>
<dbReference type="AlphaFoldDB" id="A0A0C1L0K9"/>
<accession>A0A0C1L0K9</accession>
<reference evidence="3 4" key="1">
    <citation type="submission" date="2014-11" db="EMBL/GenBank/DDBJ databases">
        <title>Genome sequence of Flavihumibacter solisilvae 3-3.</title>
        <authorList>
            <person name="Zhou G."/>
            <person name="Li M."/>
            <person name="Wang G."/>
        </authorList>
    </citation>
    <scope>NUCLEOTIDE SEQUENCE [LARGE SCALE GENOMIC DNA]</scope>
    <source>
        <strain evidence="3 4">3-3</strain>
    </source>
</reference>
<keyword evidence="2" id="KW-1133">Transmembrane helix</keyword>
<evidence type="ECO:0000256" key="1">
    <source>
        <dbReference type="SAM" id="Coils"/>
    </source>
</evidence>
<sequence>MNNLLNILANSNKDIDNQLLMDYISGRLSNADQHAVEEWLEENQFAADAIEGLQQFGNQDQLQDYVVQLNRELKQYLQQKKQRRDNRYWKDKHWTYTAIVFILLFIIIAFVMIRILAGGSGN</sequence>
<evidence type="ECO:0000313" key="4">
    <source>
        <dbReference type="Proteomes" id="UP000031408"/>
    </source>
</evidence>
<comment type="caution">
    <text evidence="3">The sequence shown here is derived from an EMBL/GenBank/DDBJ whole genome shotgun (WGS) entry which is preliminary data.</text>
</comment>
<name>A0A0C1L0K9_9BACT</name>
<dbReference type="STRING" id="1349421.OI18_19370"/>
<feature type="coiled-coil region" evidence="1">
    <location>
        <begin position="59"/>
        <end position="86"/>
    </location>
</feature>
<feature type="transmembrane region" description="Helical" evidence="2">
    <location>
        <begin position="94"/>
        <end position="117"/>
    </location>
</feature>
<protein>
    <submittedName>
        <fullName evidence="3">Uncharacterized protein</fullName>
    </submittedName>
</protein>
<evidence type="ECO:0000256" key="2">
    <source>
        <dbReference type="SAM" id="Phobius"/>
    </source>
</evidence>
<keyword evidence="1" id="KW-0175">Coiled coil</keyword>
<gene>
    <name evidence="3" type="ORF">OI18_19370</name>
</gene>
<proteinExistence type="predicted"/>
<dbReference type="Proteomes" id="UP000031408">
    <property type="component" value="Unassembled WGS sequence"/>
</dbReference>
<dbReference type="EMBL" id="JSVC01000023">
    <property type="protein sequence ID" value="KIC93096.1"/>
    <property type="molecule type" value="Genomic_DNA"/>
</dbReference>
<evidence type="ECO:0000313" key="3">
    <source>
        <dbReference type="EMBL" id="KIC93096.1"/>
    </source>
</evidence>